<keyword evidence="2" id="KW-1185">Reference proteome</keyword>
<reference evidence="1 2" key="1">
    <citation type="submission" date="2017-07" db="EMBL/GenBank/DDBJ databases">
        <authorList>
            <person name="Sun Z.S."/>
            <person name="Albrecht U."/>
            <person name="Echele G."/>
            <person name="Lee C.C."/>
        </authorList>
    </citation>
    <scope>NUCLEOTIDE SEQUENCE [LARGE SCALE GENOMIC DNA]</scope>
    <source>
        <strain evidence="1 2">DSM 14827</strain>
    </source>
</reference>
<proteinExistence type="predicted"/>
<sequence length="141" mass="15638">MSEIITVGLDLAKNVFQVHGADGAGRAVVRKKLRRGQVLDFFSQLPSCLVAMEACGGAHFWGREIGKLGYEVRLIPLAEEPALLRQGLAIVEMMSDYAVLRAQVRACGSSGLTKRPRKHKWRMAMQPRTPASKMICMQRVD</sequence>
<evidence type="ECO:0000313" key="2">
    <source>
        <dbReference type="Proteomes" id="UP000198307"/>
    </source>
</evidence>
<gene>
    <name evidence="1" type="ORF">SAMN05444959_10222</name>
</gene>
<evidence type="ECO:0008006" key="3">
    <source>
        <dbReference type="Google" id="ProtNLM"/>
    </source>
</evidence>
<evidence type="ECO:0000313" key="1">
    <source>
        <dbReference type="EMBL" id="SNT71514.1"/>
    </source>
</evidence>
<dbReference type="EMBL" id="FZQB01000002">
    <property type="protein sequence ID" value="SNT71514.1"/>
    <property type="molecule type" value="Genomic_DNA"/>
</dbReference>
<protein>
    <recommendedName>
        <fullName evidence="3">Transposase</fullName>
    </recommendedName>
</protein>
<dbReference type="AlphaFoldDB" id="A0A239PMH0"/>
<name>A0A239PMH0_9RHOB</name>
<accession>A0A239PMH0</accession>
<dbReference type="Proteomes" id="UP000198307">
    <property type="component" value="Unassembled WGS sequence"/>
</dbReference>
<organism evidence="1 2">
    <name type="scientific">Paracoccus seriniphilus</name>
    <dbReference type="NCBI Taxonomy" id="184748"/>
    <lineage>
        <taxon>Bacteria</taxon>
        <taxon>Pseudomonadati</taxon>
        <taxon>Pseudomonadota</taxon>
        <taxon>Alphaproteobacteria</taxon>
        <taxon>Rhodobacterales</taxon>
        <taxon>Paracoccaceae</taxon>
        <taxon>Paracoccus</taxon>
    </lineage>
</organism>